<dbReference type="GO" id="GO:0005249">
    <property type="term" value="F:voltage-gated potassium channel activity"/>
    <property type="evidence" value="ECO:0007669"/>
    <property type="project" value="InterPro"/>
</dbReference>
<dbReference type="InterPro" id="IPR011333">
    <property type="entry name" value="SKP1/BTB/POZ_sf"/>
</dbReference>
<evidence type="ECO:0000256" key="8">
    <source>
        <dbReference type="ARBA" id="ARBA00022958"/>
    </source>
</evidence>
<dbReference type="Gene3D" id="3.30.710.10">
    <property type="entry name" value="Potassium Channel Kv1.1, Chain A"/>
    <property type="match status" value="1"/>
</dbReference>
<dbReference type="InterPro" id="IPR003969">
    <property type="entry name" value="K_chnl_volt-dep_Kv6"/>
</dbReference>
<dbReference type="PRINTS" id="PR01491">
    <property type="entry name" value="KVCHANNEL"/>
</dbReference>
<feature type="transmembrane region" description="Helical" evidence="13">
    <location>
        <begin position="1095"/>
        <end position="1112"/>
    </location>
</feature>
<dbReference type="CDD" id="cd18421">
    <property type="entry name" value="BTB_POZ_KCNG1_2"/>
    <property type="match status" value="1"/>
</dbReference>
<dbReference type="EMBL" id="JADDUC020000001">
    <property type="protein sequence ID" value="KAI1243030.1"/>
    <property type="molecule type" value="Genomic_DNA"/>
</dbReference>
<name>A0A835P4E7_9PASS</name>
<keyword evidence="4" id="KW-0633">Potassium transport</keyword>
<dbReference type="PRINTS" id="PR01492">
    <property type="entry name" value="KV6CHANNEL"/>
</dbReference>
<evidence type="ECO:0000313" key="17">
    <source>
        <dbReference type="Proteomes" id="UP000618051"/>
    </source>
</evidence>
<sequence length="2313" mass="256505">MTVSGRHEHERQDPCSFVEGKCVESDAKVPLERRTRRAARGDRFRLGLAEFFSHNLSSCSLDAEQGNQNNTVTSLHLLTPVCSSQETRNKKSITQGASLSPPSTNHCVCDSACHRPSKIVCPCGITCCNVSGEEAPAPLKGAQRTKNVLQCLGVGREDISLQTNSKENLCLIMDASWKHLQADASNNLLPPALNVLEKEAQALNDRQSVCRKKNGPANEELELMHDHEAILYSHKKHLYSDDRDTEIHLMHEVYCIALLKLDFVENDDTLQDKVSETKWGFKFLSGAPSREPPLAVKEHSWKEKEVQNYSYTYQSPASLRAHQIFWQHKKLRHEIQRELENVVYKLWSYCLMITILSSKTAADRLLGALSTTAAKPTAELPAVPGSQASSGFSSDPACPQFPHIHCYCYQGLMYHEMALLTGNADPEFSSRSFNNLENLCEVQTKKGFFYKKAKLLHPGEDLCCLARLDDRSRFVIINVGGIKYKIPWTTLENCPLTRLGKLKSCNNYDEIMDICDDYDVSCNEFFFDRNPSAFRTIMTFLTAGKLRLLREMCALSFQEELVYWGIEEDHLEWCCKKRLRQKEEEAAEARLFEREMAFNEATQCAFQDSSRLSLCMRKLRDMVENPHSGIPGKIFACISISFVAITAVSLCISTMPDVREEEDRVDLLHRGLVKDHFWKARNRHLPVESGTVAADSLCGLASQGTSVSNRCGDKRVHIGGEVTALCDRFTKSPLVNPLQTFCSKFPPQRSHHLSSPCLEIHPWISLQCLLLGCFSQEKREILMGQGAGLEDFEDSCNSLNISNSLLMSYTHARTKAVDQPGGDLRPQGPTPAAPRDHFLCQPNLMGSLGLSWPKAAAACGLGRVTQGNTSWFPLQPPGSGNPEGGKYMEQADCEFSLTLASMAEALSYNHRVCGWSEQGELPEPRAGRVGCCPSKGECSRKCYDIFVLETVCVAWFSFEFLLRSIQAENKCAFLKTPLNIIDILAILPFYISLIVDVVSTKSSSKPGGGAGNKYLERVGLVLRFLRALRILYVMRLARHSLGLQTLGLTVRRCTREFGLLLLFLCVAMALFSPLVYLAESELGAKQEFTSVPTSYWWAVISMTTVGYGDMVPRSIPGQVVALSSILSGILLMAFPVTSIFHTFSRSYSELKEQQQRVASRQVRQRQENTELPRGGSVKPREVLDAEQLRTYVGSTRSSGQGRSVLQEERLELPSIFGYAQGAAIEHSQPAECNVKHSLCQVPYGRATSVPPPPYPAQWHSLCEGLSKGLPVLPRPTAHEAAQPELPALNCDLSEFEGKMNHVVASACLLIDASPMHELSSPYPGGAVQLVHIRMLCGSFSAPIAGQRLLSRTAEARTGTGYGSLTADASGDKASLAFPLAPSSDSLRRLHSANHAYHAQQRERFALRESWSSTAPAAGLGCCPGCCSTQKFGFPIVSFGPSPTIGFPTVKAKAAASNTSTGVTSPTLLGEKVQALRVLSRLGCCENCLGLHCQQTATEQAGVSPFSPLPDQAHASPPALPSPLSFPAPLLQLLQSLHTAIANHLSMPEQPHILDQWPGRIQEVHSGCQTNREGGQDFSWGSNWPRDDRLSVLIFCAERLPRAHPSSVSHLQPQSAVRMTQGSFKATPRRVWYRTKSMESVQCDSPPLDSLPPMKTVQTQIGLPSPRSLTRHPYREKRKLLDLLFNTSSSIMEILNARVFTSGRRDAMADSADLQPAQPSCSQGLGAGWVCSVGHGLLRVVAVQVNLQQDSNVYKYLQQSTDGELERGLIQDEVNSLERRSSQDLCFGHKCTMPLQAKCCSPFFPHTGWVAKSISLYSPITLGKQEPFVTGHVAQSTKQIYNQDLPQNLCGTASKDMGLSEQSFPTQGHSKNQLFAHRASKLAEKPIECLCGTLAETELAVPYYHITGLRWTTQRSSDSSSNSRAADRNAILDWSKSTLVQSQVQQHQVVHYLISAQIHQCPMPHKVLLQEWNQRRECILELRAQLGTLQLDLDNGSDFIGVMEFSSAALAPTDRKSTLIAAVFSIAVQLGDAQHGLSEHSKEAQRFHKQGGVQPQGPLCLLTKDASKTPEQVKLKKCPNPSLARSEVRPLLPTAPMMEVEEGPNISNEQLSQVTFAFPREYGQSQQQKPWKRAQLLSEVPVEWLSRQVLKPQSTLIVELLTGWLVWGTSSWCQSRHPEQHTPDTVLNLASVKPLESPLDITALLPKARAIPDRRDLGHKCHLSYTFIYQNYKGLKFCTASRCLSTVETFPRLTSPEKQWTFSSTRKRQFTASTDRKVSAGSYVKPFHAKLQETQSTYQKSIRRMFATSNTRQT</sequence>
<evidence type="ECO:0000256" key="11">
    <source>
        <dbReference type="ARBA" id="ARBA00023136"/>
    </source>
</evidence>
<keyword evidence="2" id="KW-0813">Transport</keyword>
<dbReference type="OrthoDB" id="296522at2759"/>
<keyword evidence="3" id="KW-1003">Cell membrane</keyword>
<protein>
    <recommendedName>
        <fullName evidence="14">BTB domain-containing protein</fullName>
    </recommendedName>
</protein>
<dbReference type="FunFam" id="1.10.287.70:FF:000005">
    <property type="entry name" value="potassium voltage-gated channel subfamily G member 1"/>
    <property type="match status" value="1"/>
</dbReference>
<keyword evidence="11 13" id="KW-0472">Membrane</keyword>
<evidence type="ECO:0000313" key="15">
    <source>
        <dbReference type="EMBL" id="KAG0133310.1"/>
    </source>
</evidence>
<reference evidence="16 17" key="2">
    <citation type="journal article" date="2021" name="J. Hered.">
        <title>Feather Gene Expression Elucidates the Developmental Basis of Plumage Iridescence in African Starlings.</title>
        <authorList>
            <person name="Rubenstein D.R."/>
            <person name="Corvelo A."/>
            <person name="MacManes M.D."/>
            <person name="Maia R."/>
            <person name="Narzisi G."/>
            <person name="Rousaki A."/>
            <person name="Vandenabeele P."/>
            <person name="Shawkey M.D."/>
            <person name="Solomon J."/>
        </authorList>
    </citation>
    <scope>NUCLEOTIDE SEQUENCE [LARGE SCALE GENOMIC DNA]</scope>
    <source>
        <strain evidence="16">SS15</strain>
    </source>
</reference>
<dbReference type="GO" id="GO:0008076">
    <property type="term" value="C:voltage-gated potassium channel complex"/>
    <property type="evidence" value="ECO:0007669"/>
    <property type="project" value="InterPro"/>
</dbReference>
<dbReference type="Gene3D" id="1.20.120.350">
    <property type="entry name" value="Voltage-gated potassium channels. Chain C"/>
    <property type="match status" value="2"/>
</dbReference>
<reference evidence="15" key="1">
    <citation type="submission" date="2020-10" db="EMBL/GenBank/DDBJ databases">
        <title>Feather gene expression reveals the developmental basis of iridescence in African starlings.</title>
        <authorList>
            <person name="Rubenstein D.R."/>
        </authorList>
    </citation>
    <scope>NUCLEOTIDE SEQUENCE</scope>
    <source>
        <strain evidence="15">SS15</strain>
        <tissue evidence="15">Liver</tissue>
    </source>
</reference>
<reference evidence="16" key="3">
    <citation type="submission" date="2022-01" db="EMBL/GenBank/DDBJ databases">
        <authorList>
            <person name="Rubenstein D.R."/>
        </authorList>
    </citation>
    <scope>NUCLEOTIDE SEQUENCE</scope>
    <source>
        <strain evidence="16">SS15</strain>
        <tissue evidence="16">Liver</tissue>
    </source>
</reference>
<organism evidence="15">
    <name type="scientific">Lamprotornis superbus</name>
    <dbReference type="NCBI Taxonomy" id="245042"/>
    <lineage>
        <taxon>Eukaryota</taxon>
        <taxon>Metazoa</taxon>
        <taxon>Chordata</taxon>
        <taxon>Craniata</taxon>
        <taxon>Vertebrata</taxon>
        <taxon>Euteleostomi</taxon>
        <taxon>Archelosauria</taxon>
        <taxon>Archosauria</taxon>
        <taxon>Dinosauria</taxon>
        <taxon>Saurischia</taxon>
        <taxon>Theropoda</taxon>
        <taxon>Coelurosauria</taxon>
        <taxon>Aves</taxon>
        <taxon>Neognathae</taxon>
        <taxon>Neoaves</taxon>
        <taxon>Telluraves</taxon>
        <taxon>Australaves</taxon>
        <taxon>Passeriformes</taxon>
        <taxon>Sturnidae</taxon>
        <taxon>Lamprotornis</taxon>
    </lineage>
</organism>
<dbReference type="SMART" id="SM00225">
    <property type="entry name" value="BTB"/>
    <property type="match status" value="1"/>
</dbReference>
<evidence type="ECO:0000256" key="6">
    <source>
        <dbReference type="ARBA" id="ARBA00022826"/>
    </source>
</evidence>
<dbReference type="SUPFAM" id="SSF81324">
    <property type="entry name" value="Voltage-gated potassium channels"/>
    <property type="match status" value="1"/>
</dbReference>
<feature type="transmembrane region" description="Helical" evidence="13">
    <location>
        <begin position="1057"/>
        <end position="1075"/>
    </location>
</feature>
<evidence type="ECO:0000256" key="13">
    <source>
        <dbReference type="SAM" id="Phobius"/>
    </source>
</evidence>
<evidence type="ECO:0000256" key="1">
    <source>
        <dbReference type="ARBA" id="ARBA00004651"/>
    </source>
</evidence>
<dbReference type="GO" id="GO:0001508">
    <property type="term" value="P:action potential"/>
    <property type="evidence" value="ECO:0007669"/>
    <property type="project" value="TreeGrafter"/>
</dbReference>
<keyword evidence="9 13" id="KW-1133">Transmembrane helix</keyword>
<dbReference type="Proteomes" id="UP000618051">
    <property type="component" value="Unassembled WGS sequence"/>
</dbReference>
<proteinExistence type="predicted"/>
<dbReference type="InterPro" id="IPR027359">
    <property type="entry name" value="Volt_channel_dom_sf"/>
</dbReference>
<dbReference type="InterPro" id="IPR003131">
    <property type="entry name" value="T1-type_BTB"/>
</dbReference>
<dbReference type="PANTHER" id="PTHR11537:SF90">
    <property type="entry name" value="POTASSIUM VOLTAGE-GATED CHANNEL SUBFAMILY G MEMBER 2"/>
    <property type="match status" value="1"/>
</dbReference>
<keyword evidence="17" id="KW-1185">Reference proteome</keyword>
<dbReference type="Pfam" id="PF02214">
    <property type="entry name" value="BTB_2"/>
    <property type="match status" value="1"/>
</dbReference>
<dbReference type="EMBL" id="JADDUC010000006">
    <property type="protein sequence ID" value="KAG0133310.1"/>
    <property type="molecule type" value="Genomic_DNA"/>
</dbReference>
<comment type="caution">
    <text evidence="15">The sequence shown here is derived from an EMBL/GenBank/DDBJ whole genome shotgun (WGS) entry which is preliminary data.</text>
</comment>
<feature type="transmembrane region" description="Helical" evidence="13">
    <location>
        <begin position="977"/>
        <end position="998"/>
    </location>
</feature>
<dbReference type="InterPro" id="IPR005821">
    <property type="entry name" value="Ion_trans_dom"/>
</dbReference>
<evidence type="ECO:0000256" key="9">
    <source>
        <dbReference type="ARBA" id="ARBA00022989"/>
    </source>
</evidence>
<evidence type="ECO:0000313" key="16">
    <source>
        <dbReference type="EMBL" id="KAI1243030.1"/>
    </source>
</evidence>
<keyword evidence="5 13" id="KW-0812">Transmembrane</keyword>
<comment type="subcellular location">
    <subcellularLocation>
        <location evidence="1">Cell membrane</location>
        <topology evidence="1">Multi-pass membrane protein</topology>
    </subcellularLocation>
</comment>
<dbReference type="InterPro" id="IPR028325">
    <property type="entry name" value="VG_K_chnl"/>
</dbReference>
<dbReference type="PRINTS" id="PR00169">
    <property type="entry name" value="KCHANNEL"/>
</dbReference>
<keyword evidence="7" id="KW-0851">Voltage-gated channel</keyword>
<evidence type="ECO:0000256" key="2">
    <source>
        <dbReference type="ARBA" id="ARBA00022448"/>
    </source>
</evidence>
<feature type="domain" description="BTB" evidence="14">
    <location>
        <begin position="473"/>
        <end position="582"/>
    </location>
</feature>
<dbReference type="SUPFAM" id="SSF54695">
    <property type="entry name" value="POZ domain"/>
    <property type="match status" value="1"/>
</dbReference>
<evidence type="ECO:0000256" key="7">
    <source>
        <dbReference type="ARBA" id="ARBA00022882"/>
    </source>
</evidence>
<evidence type="ECO:0000256" key="10">
    <source>
        <dbReference type="ARBA" id="ARBA00023065"/>
    </source>
</evidence>
<gene>
    <name evidence="16" type="ORF">IHE44_0000596</name>
    <name evidence="15" type="ORF">IHE44_011125</name>
</gene>
<evidence type="ECO:0000256" key="5">
    <source>
        <dbReference type="ARBA" id="ARBA00022692"/>
    </source>
</evidence>
<keyword evidence="6" id="KW-0631">Potassium channel</keyword>
<evidence type="ECO:0000256" key="12">
    <source>
        <dbReference type="ARBA" id="ARBA00023303"/>
    </source>
</evidence>
<keyword evidence="10" id="KW-0406">Ion transport</keyword>
<dbReference type="InterPro" id="IPR000210">
    <property type="entry name" value="BTB/POZ_dom"/>
</dbReference>
<dbReference type="Gene3D" id="1.10.287.70">
    <property type="match status" value="1"/>
</dbReference>
<dbReference type="InterPro" id="IPR003968">
    <property type="entry name" value="K_chnl_volt-dep_Kv"/>
</dbReference>
<dbReference type="Pfam" id="PF00520">
    <property type="entry name" value="Ion_trans"/>
    <property type="match status" value="1"/>
</dbReference>
<dbReference type="FunFam" id="3.30.710.10:FF:000019">
    <property type="entry name" value="Potassium voltage-gated channel, subfamily G, member 1"/>
    <property type="match status" value="1"/>
</dbReference>
<evidence type="ECO:0000256" key="4">
    <source>
        <dbReference type="ARBA" id="ARBA00022538"/>
    </source>
</evidence>
<dbReference type="GO" id="GO:0051260">
    <property type="term" value="P:protein homooligomerization"/>
    <property type="evidence" value="ECO:0007669"/>
    <property type="project" value="InterPro"/>
</dbReference>
<accession>A0A835P4E7</accession>
<keyword evidence="8" id="KW-0630">Potassium</keyword>
<evidence type="ECO:0000256" key="3">
    <source>
        <dbReference type="ARBA" id="ARBA00022475"/>
    </source>
</evidence>
<feature type="transmembrane region" description="Helical" evidence="13">
    <location>
        <begin position="1119"/>
        <end position="1143"/>
    </location>
</feature>
<evidence type="ECO:0000259" key="14">
    <source>
        <dbReference type="SMART" id="SM00225"/>
    </source>
</evidence>
<dbReference type="PANTHER" id="PTHR11537">
    <property type="entry name" value="VOLTAGE-GATED POTASSIUM CHANNEL"/>
    <property type="match status" value="1"/>
</dbReference>
<keyword evidence="12" id="KW-0407">Ion channel</keyword>